<dbReference type="Proteomes" id="UP000799750">
    <property type="component" value="Unassembled WGS sequence"/>
</dbReference>
<dbReference type="Pfam" id="PF00085">
    <property type="entry name" value="Thioredoxin"/>
    <property type="match status" value="1"/>
</dbReference>
<reference evidence="2" key="1">
    <citation type="journal article" date="2020" name="Stud. Mycol.">
        <title>101 Dothideomycetes genomes: a test case for predicting lifestyles and emergence of pathogens.</title>
        <authorList>
            <person name="Haridas S."/>
            <person name="Albert R."/>
            <person name="Binder M."/>
            <person name="Bloem J."/>
            <person name="Labutti K."/>
            <person name="Salamov A."/>
            <person name="Andreopoulos B."/>
            <person name="Baker S."/>
            <person name="Barry K."/>
            <person name="Bills G."/>
            <person name="Bluhm B."/>
            <person name="Cannon C."/>
            <person name="Castanera R."/>
            <person name="Culley D."/>
            <person name="Daum C."/>
            <person name="Ezra D."/>
            <person name="Gonzalez J."/>
            <person name="Henrissat B."/>
            <person name="Kuo A."/>
            <person name="Liang C."/>
            <person name="Lipzen A."/>
            <person name="Lutzoni F."/>
            <person name="Magnuson J."/>
            <person name="Mondo S."/>
            <person name="Nolan M."/>
            <person name="Ohm R."/>
            <person name="Pangilinan J."/>
            <person name="Park H.-J."/>
            <person name="Ramirez L."/>
            <person name="Alfaro M."/>
            <person name="Sun H."/>
            <person name="Tritt A."/>
            <person name="Yoshinaga Y."/>
            <person name="Zwiers L.-H."/>
            <person name="Turgeon B."/>
            <person name="Goodwin S."/>
            <person name="Spatafora J."/>
            <person name="Crous P."/>
            <person name="Grigoriev I."/>
        </authorList>
    </citation>
    <scope>NUCLEOTIDE SEQUENCE</scope>
    <source>
        <strain evidence="2">CBS 269.34</strain>
    </source>
</reference>
<evidence type="ECO:0000259" key="1">
    <source>
        <dbReference type="Pfam" id="PF00085"/>
    </source>
</evidence>
<feature type="non-terminal residue" evidence="2">
    <location>
        <position position="1"/>
    </location>
</feature>
<dbReference type="SUPFAM" id="SSF52833">
    <property type="entry name" value="Thioredoxin-like"/>
    <property type="match status" value="1"/>
</dbReference>
<dbReference type="AlphaFoldDB" id="A0A6A6QPG9"/>
<gene>
    <name evidence="2" type="ORF">BU16DRAFT_428785</name>
</gene>
<feature type="domain" description="Thioredoxin" evidence="1">
    <location>
        <begin position="36"/>
        <end position="118"/>
    </location>
</feature>
<dbReference type="InterPro" id="IPR013766">
    <property type="entry name" value="Thioredoxin_domain"/>
</dbReference>
<organism evidence="2 3">
    <name type="scientific">Lophium mytilinum</name>
    <dbReference type="NCBI Taxonomy" id="390894"/>
    <lineage>
        <taxon>Eukaryota</taxon>
        <taxon>Fungi</taxon>
        <taxon>Dikarya</taxon>
        <taxon>Ascomycota</taxon>
        <taxon>Pezizomycotina</taxon>
        <taxon>Dothideomycetes</taxon>
        <taxon>Pleosporomycetidae</taxon>
        <taxon>Mytilinidiales</taxon>
        <taxon>Mytilinidiaceae</taxon>
        <taxon>Lophium</taxon>
    </lineage>
</organism>
<protein>
    <recommendedName>
        <fullName evidence="1">Thioredoxin domain-containing protein</fullName>
    </recommendedName>
</protein>
<dbReference type="Gene3D" id="3.40.30.10">
    <property type="entry name" value="Glutaredoxin"/>
    <property type="match status" value="1"/>
</dbReference>
<dbReference type="InterPro" id="IPR036249">
    <property type="entry name" value="Thioredoxin-like_sf"/>
</dbReference>
<proteinExistence type="predicted"/>
<name>A0A6A6QPG9_9PEZI</name>
<accession>A0A6A6QPG9</accession>
<keyword evidence="3" id="KW-1185">Reference proteome</keyword>
<evidence type="ECO:0000313" key="3">
    <source>
        <dbReference type="Proteomes" id="UP000799750"/>
    </source>
</evidence>
<dbReference type="EMBL" id="MU004191">
    <property type="protein sequence ID" value="KAF2494034.1"/>
    <property type="molecule type" value="Genomic_DNA"/>
</dbReference>
<feature type="non-terminal residue" evidence="2">
    <location>
        <position position="139"/>
    </location>
</feature>
<sequence length="139" mass="15273">RAFTTSPAALAKNRLYANIRRPDELHTLLLLSASSNVPLITLWSASWCSACAAVRPVLKELLETEGVGEAQGGLGFAEVELDSVEIGTLGVDYMINSMPTLLAFSRGEAQVETKLTRPEEMKDRERLREWLEGEARRGG</sequence>
<dbReference type="OrthoDB" id="19690at2759"/>
<dbReference type="CDD" id="cd02947">
    <property type="entry name" value="TRX_family"/>
    <property type="match status" value="1"/>
</dbReference>
<evidence type="ECO:0000313" key="2">
    <source>
        <dbReference type="EMBL" id="KAF2494034.1"/>
    </source>
</evidence>